<protein>
    <submittedName>
        <fullName evidence="1">Uncharacterized protein</fullName>
    </submittedName>
</protein>
<dbReference type="EMBL" id="LAZR01045849">
    <property type="protein sequence ID" value="KKK97892.1"/>
    <property type="molecule type" value="Genomic_DNA"/>
</dbReference>
<accession>A0A0F8ZVM6</accession>
<evidence type="ECO:0000313" key="1">
    <source>
        <dbReference type="EMBL" id="KKK97892.1"/>
    </source>
</evidence>
<name>A0A0F8ZVM6_9ZZZZ</name>
<comment type="caution">
    <text evidence="1">The sequence shown here is derived from an EMBL/GenBank/DDBJ whole genome shotgun (WGS) entry which is preliminary data.</text>
</comment>
<sequence>MLIDVWNPDPSLPAPPSQYRCWVDDVEVTRECIRADDEKGFADVYLLSDKGLKYTWDDGCPAWTRLHGEIRLELREDG</sequence>
<gene>
    <name evidence="1" type="ORF">LCGC14_2648200</name>
</gene>
<dbReference type="AlphaFoldDB" id="A0A0F8ZVM6"/>
<proteinExistence type="predicted"/>
<organism evidence="1">
    <name type="scientific">marine sediment metagenome</name>
    <dbReference type="NCBI Taxonomy" id="412755"/>
    <lineage>
        <taxon>unclassified sequences</taxon>
        <taxon>metagenomes</taxon>
        <taxon>ecological metagenomes</taxon>
    </lineage>
</organism>
<reference evidence="1" key="1">
    <citation type="journal article" date="2015" name="Nature">
        <title>Complex archaea that bridge the gap between prokaryotes and eukaryotes.</title>
        <authorList>
            <person name="Spang A."/>
            <person name="Saw J.H."/>
            <person name="Jorgensen S.L."/>
            <person name="Zaremba-Niedzwiedzka K."/>
            <person name="Martijn J."/>
            <person name="Lind A.E."/>
            <person name="van Eijk R."/>
            <person name="Schleper C."/>
            <person name="Guy L."/>
            <person name="Ettema T.J."/>
        </authorList>
    </citation>
    <scope>NUCLEOTIDE SEQUENCE</scope>
</reference>